<dbReference type="AlphaFoldDB" id="A0A9X4AM75"/>
<evidence type="ECO:0000259" key="6">
    <source>
        <dbReference type="PROSITE" id="PS51900"/>
    </source>
</evidence>
<protein>
    <submittedName>
        <fullName evidence="7">Tyrosine-type recombinase/integrase</fullName>
    </submittedName>
</protein>
<evidence type="ECO:0000313" key="7">
    <source>
        <dbReference type="EMBL" id="MDC3424554.1"/>
    </source>
</evidence>
<feature type="domain" description="Core-binding (CB)" evidence="6">
    <location>
        <begin position="13"/>
        <end position="98"/>
    </location>
</feature>
<dbReference type="RefSeq" id="WP_272436360.1">
    <property type="nucleotide sequence ID" value="NZ_JAMQKB010000007.1"/>
</dbReference>
<reference evidence="7" key="1">
    <citation type="submission" date="2022-06" db="EMBL/GenBank/DDBJ databases">
        <title>Aquibacillus sp. a new bacterium isolated from soil saline samples.</title>
        <authorList>
            <person name="Galisteo C."/>
            <person name="De La Haba R."/>
            <person name="Sanchez-Porro C."/>
            <person name="Ventosa A."/>
        </authorList>
    </citation>
    <scope>NUCLEOTIDE SEQUENCE</scope>
    <source>
        <strain evidence="7">3ASR75-11</strain>
    </source>
</reference>
<dbReference type="PANTHER" id="PTHR30349:SF41">
    <property type="entry name" value="INTEGRASE_RECOMBINASE PROTEIN MJ0367-RELATED"/>
    <property type="match status" value="1"/>
</dbReference>
<dbReference type="CDD" id="cd00397">
    <property type="entry name" value="DNA_BRE_C"/>
    <property type="match status" value="1"/>
</dbReference>
<dbReference type="Proteomes" id="UP001145050">
    <property type="component" value="Unassembled WGS sequence"/>
</dbReference>
<dbReference type="PROSITE" id="PS51898">
    <property type="entry name" value="TYR_RECOMBINASE"/>
    <property type="match status" value="1"/>
</dbReference>
<dbReference type="InterPro" id="IPR011010">
    <property type="entry name" value="DNA_brk_join_enz"/>
</dbReference>
<dbReference type="Pfam" id="PF00589">
    <property type="entry name" value="Phage_integrase"/>
    <property type="match status" value="1"/>
</dbReference>
<evidence type="ECO:0000256" key="2">
    <source>
        <dbReference type="ARBA" id="ARBA00023125"/>
    </source>
</evidence>
<comment type="caution">
    <text evidence="7">The sequence shown here is derived from an EMBL/GenBank/DDBJ whole genome shotgun (WGS) entry which is preliminary data.</text>
</comment>
<dbReference type="GO" id="GO:0003677">
    <property type="term" value="F:DNA binding"/>
    <property type="evidence" value="ECO:0007669"/>
    <property type="project" value="UniProtKB-UniRule"/>
</dbReference>
<dbReference type="PROSITE" id="PS51900">
    <property type="entry name" value="CB"/>
    <property type="match status" value="1"/>
</dbReference>
<proteinExistence type="inferred from homology"/>
<evidence type="ECO:0000313" key="8">
    <source>
        <dbReference type="Proteomes" id="UP001145050"/>
    </source>
</evidence>
<feature type="domain" description="Tyr recombinase" evidence="5">
    <location>
        <begin position="116"/>
        <end position="296"/>
    </location>
</feature>
<dbReference type="InterPro" id="IPR050090">
    <property type="entry name" value="Tyrosine_recombinase_XerCD"/>
</dbReference>
<dbReference type="Gene3D" id="1.10.443.10">
    <property type="entry name" value="Intergrase catalytic core"/>
    <property type="match status" value="1"/>
</dbReference>
<keyword evidence="8" id="KW-1185">Reference proteome</keyword>
<dbReference type="EMBL" id="JAMQKB010000007">
    <property type="protein sequence ID" value="MDC3424554.1"/>
    <property type="molecule type" value="Genomic_DNA"/>
</dbReference>
<keyword evidence="3" id="KW-0233">DNA recombination</keyword>
<dbReference type="Gene3D" id="1.10.150.130">
    <property type="match status" value="1"/>
</dbReference>
<sequence>MGKKRFRRRNENKNLIELFEEFQLENKTKNLSPKTIRSYENNLILFFRFIELEGLTSPSDIHKTVLEHFKRWLLDKDVKHTTINTYLRHTRAFLYWCMGEDYIEDFKIQLIKIDEPQKEPYTDDEIKKLLSPPDLKKCGFVEYRNWIMVNFLLDTGVRLNTLINITVSDVDLENGIVLCSTNKNRKVHYVPISDVLIKLIGKYIKTFDLEKDMYLFPNESAEQLKSRSVQSTISKYNYSRGVYKTSIHAFRHTYAKNYIQQGGNSLKLQRLLGHSTLDITQKYVNLYSNDLKEGYDDVSILNKLNKKNNGFNRKR</sequence>
<dbReference type="InterPro" id="IPR013762">
    <property type="entry name" value="Integrase-like_cat_sf"/>
</dbReference>
<evidence type="ECO:0000256" key="4">
    <source>
        <dbReference type="PROSITE-ProRule" id="PRU01248"/>
    </source>
</evidence>
<dbReference type="InterPro" id="IPR010998">
    <property type="entry name" value="Integrase_recombinase_N"/>
</dbReference>
<dbReference type="InterPro" id="IPR025269">
    <property type="entry name" value="SAM-like_dom"/>
</dbReference>
<dbReference type="GO" id="GO:0015074">
    <property type="term" value="P:DNA integration"/>
    <property type="evidence" value="ECO:0007669"/>
    <property type="project" value="InterPro"/>
</dbReference>
<dbReference type="InterPro" id="IPR044068">
    <property type="entry name" value="CB"/>
</dbReference>
<evidence type="ECO:0000256" key="1">
    <source>
        <dbReference type="ARBA" id="ARBA00008857"/>
    </source>
</evidence>
<gene>
    <name evidence="7" type="ORF">NC797_08525</name>
</gene>
<keyword evidence="2 4" id="KW-0238">DNA-binding</keyword>
<organism evidence="7 8">
    <name type="scientific">Terrihalobacillus insolitus</name>
    <dbReference type="NCBI Taxonomy" id="2950438"/>
    <lineage>
        <taxon>Bacteria</taxon>
        <taxon>Bacillati</taxon>
        <taxon>Bacillota</taxon>
        <taxon>Bacilli</taxon>
        <taxon>Bacillales</taxon>
        <taxon>Bacillaceae</taxon>
        <taxon>Terrihalobacillus</taxon>
    </lineage>
</organism>
<accession>A0A9X4AM75</accession>
<evidence type="ECO:0000259" key="5">
    <source>
        <dbReference type="PROSITE" id="PS51898"/>
    </source>
</evidence>
<dbReference type="PANTHER" id="PTHR30349">
    <property type="entry name" value="PHAGE INTEGRASE-RELATED"/>
    <property type="match status" value="1"/>
</dbReference>
<dbReference type="InterPro" id="IPR002104">
    <property type="entry name" value="Integrase_catalytic"/>
</dbReference>
<name>A0A9X4AM75_9BACI</name>
<comment type="similarity">
    <text evidence="1">Belongs to the 'phage' integrase family.</text>
</comment>
<dbReference type="GO" id="GO:0006310">
    <property type="term" value="P:DNA recombination"/>
    <property type="evidence" value="ECO:0007669"/>
    <property type="project" value="UniProtKB-KW"/>
</dbReference>
<evidence type="ECO:0000256" key="3">
    <source>
        <dbReference type="ARBA" id="ARBA00023172"/>
    </source>
</evidence>
<dbReference type="SUPFAM" id="SSF56349">
    <property type="entry name" value="DNA breaking-rejoining enzymes"/>
    <property type="match status" value="1"/>
</dbReference>
<dbReference type="Pfam" id="PF13102">
    <property type="entry name" value="Phage_int_SAM_5"/>
    <property type="match status" value="1"/>
</dbReference>